<keyword evidence="3" id="KW-1185">Reference proteome</keyword>
<proteinExistence type="predicted"/>
<sequence length="189" mass="20188">MDPIPAALLWGFLGYVVFPLWLVAGAADFACHARTDIAHTSGVGESVLHLLQTAQMGLPILAILFLEVDASVLLLAIVASVAHTATAYWDLSYTAPLRRISALEQFVHAFLIILPLTGLAVIVLLHWPQARSLLAPLSADWSLRLRAPGFEPALIAGVLAASFAIVVAPGLMELRRTLRARKSGRGAIA</sequence>
<dbReference type="RefSeq" id="WP_194033590.1">
    <property type="nucleotide sequence ID" value="NZ_CP063657.1"/>
</dbReference>
<feature type="transmembrane region" description="Helical" evidence="1">
    <location>
        <begin position="153"/>
        <end position="172"/>
    </location>
</feature>
<accession>A0A7S6UIL0</accession>
<dbReference type="Proteomes" id="UP000593932">
    <property type="component" value="Chromosome"/>
</dbReference>
<gene>
    <name evidence="2" type="ORF">INQ42_06650</name>
</gene>
<evidence type="ECO:0000313" key="3">
    <source>
        <dbReference type="Proteomes" id="UP000593932"/>
    </source>
</evidence>
<feature type="transmembrane region" description="Helical" evidence="1">
    <location>
        <begin position="106"/>
        <end position="127"/>
    </location>
</feature>
<keyword evidence="1" id="KW-0472">Membrane</keyword>
<dbReference type="EMBL" id="CP063657">
    <property type="protein sequence ID" value="QOW20993.1"/>
    <property type="molecule type" value="Genomic_DNA"/>
</dbReference>
<evidence type="ECO:0000256" key="1">
    <source>
        <dbReference type="SAM" id="Phobius"/>
    </source>
</evidence>
<protein>
    <submittedName>
        <fullName evidence="2">Diguanylate cyclase</fullName>
    </submittedName>
</protein>
<keyword evidence="1" id="KW-1133">Transmembrane helix</keyword>
<reference evidence="2 3" key="1">
    <citation type="submission" date="2020-10" db="EMBL/GenBank/DDBJ databases">
        <title>complete genome sequencing of Lysobacter sp. H23M41.</title>
        <authorList>
            <person name="Bae J.-W."/>
            <person name="Lee S.-Y."/>
        </authorList>
    </citation>
    <scope>NUCLEOTIDE SEQUENCE [LARGE SCALE GENOMIC DNA]</scope>
    <source>
        <strain evidence="2 3">H23M41</strain>
    </source>
</reference>
<evidence type="ECO:0000313" key="2">
    <source>
        <dbReference type="EMBL" id="QOW20993.1"/>
    </source>
</evidence>
<feature type="transmembrane region" description="Helical" evidence="1">
    <location>
        <begin position="6"/>
        <end position="27"/>
    </location>
</feature>
<keyword evidence="1" id="KW-0812">Transmembrane</keyword>
<name>A0A7S6UIL0_9GAMM</name>
<organism evidence="2 3">
    <name type="scientific">Novilysobacter avium</name>
    <dbReference type="NCBI Taxonomy" id="2781023"/>
    <lineage>
        <taxon>Bacteria</taxon>
        <taxon>Pseudomonadati</taxon>
        <taxon>Pseudomonadota</taxon>
        <taxon>Gammaproteobacteria</taxon>
        <taxon>Lysobacterales</taxon>
        <taxon>Lysobacteraceae</taxon>
        <taxon>Novilysobacter</taxon>
    </lineage>
</organism>